<dbReference type="AlphaFoldDB" id="A0A381Q0F8"/>
<accession>A0A381Q0F8</accession>
<sequence>MVTHAGPLATRCCEPRQAWKGAAATADSGAGVWLVGSPPIYCVPIGRGV</sequence>
<organism evidence="1">
    <name type="scientific">marine metagenome</name>
    <dbReference type="NCBI Taxonomy" id="408172"/>
    <lineage>
        <taxon>unclassified sequences</taxon>
        <taxon>metagenomes</taxon>
        <taxon>ecological metagenomes</taxon>
    </lineage>
</organism>
<gene>
    <name evidence="1" type="ORF">METZ01_LOCUS25645</name>
</gene>
<proteinExistence type="predicted"/>
<dbReference type="EMBL" id="UINC01001158">
    <property type="protein sequence ID" value="SUZ72791.1"/>
    <property type="molecule type" value="Genomic_DNA"/>
</dbReference>
<reference evidence="1" key="1">
    <citation type="submission" date="2018-05" db="EMBL/GenBank/DDBJ databases">
        <authorList>
            <person name="Lanie J.A."/>
            <person name="Ng W.-L."/>
            <person name="Kazmierczak K.M."/>
            <person name="Andrzejewski T.M."/>
            <person name="Davidsen T.M."/>
            <person name="Wayne K.J."/>
            <person name="Tettelin H."/>
            <person name="Glass J.I."/>
            <person name="Rusch D."/>
            <person name="Podicherti R."/>
            <person name="Tsui H.-C.T."/>
            <person name="Winkler M.E."/>
        </authorList>
    </citation>
    <scope>NUCLEOTIDE SEQUENCE</scope>
</reference>
<name>A0A381Q0F8_9ZZZZ</name>
<protein>
    <submittedName>
        <fullName evidence="1">Uncharacterized protein</fullName>
    </submittedName>
</protein>
<evidence type="ECO:0000313" key="1">
    <source>
        <dbReference type="EMBL" id="SUZ72791.1"/>
    </source>
</evidence>